<dbReference type="Gene3D" id="3.40.50.1820">
    <property type="entry name" value="alpha/beta hydrolase"/>
    <property type="match status" value="1"/>
</dbReference>
<dbReference type="SUPFAM" id="SSF53474">
    <property type="entry name" value="alpha/beta-Hydrolases"/>
    <property type="match status" value="1"/>
</dbReference>
<proteinExistence type="predicted"/>
<evidence type="ECO:0008006" key="3">
    <source>
        <dbReference type="Google" id="ProtNLM"/>
    </source>
</evidence>
<gene>
    <name evidence="1" type="ORF">EIP91_010615</name>
</gene>
<protein>
    <recommendedName>
        <fullName evidence="3">AB hydrolase-1 domain-containing protein</fullName>
    </recommendedName>
</protein>
<sequence>MPLASLDDYGVVFDYDDTGAPPGLTDYATLVIIHGIQFNNGIFFRLRHYAASNNLRLVLLNLREHGHSTPYSDDEVKILTASDLEPQVAFMKQRVKELAAFFAWYIQMENIPLKKEVNGRKTGGFSWVAWSGGNAFGISFFGLPEVIPEDQRQLIERYLRSYVMYDPAHPLVGAPVRSIDELYNVFFDPAIPAADKTPFGPYWVPKLVGKHSRSAQYAYDALSVAKLADLPPLLEFLGKLQTMPDPVELDLAPLNEIAEVSAVWRSFMPIIAIDASKFYEPALERAFTQGFNGEGSGRAYFPDVKFEYVGMMQSLPETVYSSYWVKRMLLQYKEQGTKTRELHYHLFRDAAHGWHWDEPEKVIRLFASIA</sequence>
<dbReference type="EMBL" id="RWJN01000645">
    <property type="protein sequence ID" value="TCD60168.1"/>
    <property type="molecule type" value="Genomic_DNA"/>
</dbReference>
<dbReference type="AlphaFoldDB" id="A0A4R0R916"/>
<keyword evidence="2" id="KW-1185">Reference proteome</keyword>
<dbReference type="OrthoDB" id="5311491at2759"/>
<dbReference type="Proteomes" id="UP000292702">
    <property type="component" value="Unassembled WGS sequence"/>
</dbReference>
<dbReference type="InterPro" id="IPR029058">
    <property type="entry name" value="AB_hydrolase_fold"/>
</dbReference>
<evidence type="ECO:0000313" key="1">
    <source>
        <dbReference type="EMBL" id="TCD60168.1"/>
    </source>
</evidence>
<evidence type="ECO:0000313" key="2">
    <source>
        <dbReference type="Proteomes" id="UP000292702"/>
    </source>
</evidence>
<organism evidence="1 2">
    <name type="scientific">Steccherinum ochraceum</name>
    <dbReference type="NCBI Taxonomy" id="92696"/>
    <lineage>
        <taxon>Eukaryota</taxon>
        <taxon>Fungi</taxon>
        <taxon>Dikarya</taxon>
        <taxon>Basidiomycota</taxon>
        <taxon>Agaricomycotina</taxon>
        <taxon>Agaricomycetes</taxon>
        <taxon>Polyporales</taxon>
        <taxon>Steccherinaceae</taxon>
        <taxon>Steccherinum</taxon>
    </lineage>
</organism>
<reference evidence="1 2" key="1">
    <citation type="submission" date="2018-11" db="EMBL/GenBank/DDBJ databases">
        <title>Genome assembly of Steccherinum ochraceum LE-BIN_3174, the white-rot fungus of the Steccherinaceae family (The Residual Polyporoid clade, Polyporales, Basidiomycota).</title>
        <authorList>
            <person name="Fedorova T.V."/>
            <person name="Glazunova O.A."/>
            <person name="Landesman E.O."/>
            <person name="Moiseenko K.V."/>
            <person name="Psurtseva N.V."/>
            <person name="Savinova O.S."/>
            <person name="Shakhova N.V."/>
            <person name="Tyazhelova T.V."/>
            <person name="Vasina D.V."/>
        </authorList>
    </citation>
    <scope>NUCLEOTIDE SEQUENCE [LARGE SCALE GENOMIC DNA]</scope>
    <source>
        <strain evidence="1 2">LE-BIN_3174</strain>
    </source>
</reference>
<name>A0A4R0R916_9APHY</name>
<comment type="caution">
    <text evidence="1">The sequence shown here is derived from an EMBL/GenBank/DDBJ whole genome shotgun (WGS) entry which is preliminary data.</text>
</comment>
<accession>A0A4R0R916</accession>